<dbReference type="EMBL" id="CZQE01000076">
    <property type="protein sequence ID" value="CUS43699.1"/>
    <property type="molecule type" value="Genomic_DNA"/>
</dbReference>
<dbReference type="InterPro" id="IPR050065">
    <property type="entry name" value="GlmU-like"/>
</dbReference>
<keyword evidence="2 4" id="KW-0548">Nucleotidyltransferase</keyword>
<accession>A0A160TK87</accession>
<evidence type="ECO:0000313" key="4">
    <source>
        <dbReference type="EMBL" id="CUS43699.1"/>
    </source>
</evidence>
<dbReference type="Gene3D" id="3.90.550.10">
    <property type="entry name" value="Spore Coat Polysaccharide Biosynthesis Protein SpsA, Chain A"/>
    <property type="match status" value="1"/>
</dbReference>
<dbReference type="SUPFAM" id="SSF53448">
    <property type="entry name" value="Nucleotide-diphospho-sugar transferases"/>
    <property type="match status" value="1"/>
</dbReference>
<dbReference type="PANTHER" id="PTHR43584:SF8">
    <property type="entry name" value="N-ACETYLMURAMATE ALPHA-1-PHOSPHATE URIDYLYLTRANSFERASE"/>
    <property type="match status" value="1"/>
</dbReference>
<organism evidence="4">
    <name type="scientific">hydrothermal vent metagenome</name>
    <dbReference type="NCBI Taxonomy" id="652676"/>
    <lineage>
        <taxon>unclassified sequences</taxon>
        <taxon>metagenomes</taxon>
        <taxon>ecological metagenomes</taxon>
    </lineage>
</organism>
<evidence type="ECO:0000256" key="1">
    <source>
        <dbReference type="ARBA" id="ARBA00022679"/>
    </source>
</evidence>
<dbReference type="InterPro" id="IPR029044">
    <property type="entry name" value="Nucleotide-diphossugar_trans"/>
</dbReference>
<proteinExistence type="predicted"/>
<name>A0A160TK87_9ZZZZ</name>
<evidence type="ECO:0000256" key="2">
    <source>
        <dbReference type="ARBA" id="ARBA00022695"/>
    </source>
</evidence>
<dbReference type="InterPro" id="IPR025877">
    <property type="entry name" value="MobA-like_NTP_Trfase"/>
</dbReference>
<gene>
    <name evidence="4" type="ORF">MGWOODY_Smn1076</name>
</gene>
<protein>
    <submittedName>
        <fullName evidence="4">CTP:Inositol-1-phosphate cytidylyltransferase / Phospho-di-inositol-1-phosphate synthase</fullName>
        <ecNumber evidence="4">2.7.7.-</ecNumber>
    </submittedName>
</protein>
<evidence type="ECO:0000259" key="3">
    <source>
        <dbReference type="Pfam" id="PF12804"/>
    </source>
</evidence>
<dbReference type="PANTHER" id="PTHR43584">
    <property type="entry name" value="NUCLEOTIDYL TRANSFERASE"/>
    <property type="match status" value="1"/>
</dbReference>
<dbReference type="Pfam" id="PF12804">
    <property type="entry name" value="NTP_transf_3"/>
    <property type="match status" value="1"/>
</dbReference>
<dbReference type="EC" id="2.7.7.-" evidence="4"/>
<feature type="domain" description="MobA-like NTP transferase" evidence="3">
    <location>
        <begin position="5"/>
        <end position="122"/>
    </location>
</feature>
<dbReference type="AlphaFoldDB" id="A0A160TK87"/>
<reference evidence="4" key="1">
    <citation type="submission" date="2015-10" db="EMBL/GenBank/DDBJ databases">
        <authorList>
            <person name="Gilbert D.G."/>
        </authorList>
    </citation>
    <scope>NUCLEOTIDE SEQUENCE</scope>
</reference>
<sequence>MIHTAILLAAGEGSRLRALAPYKPLCVVAGKTLLEHAITGFAAAGIRRVIVVLGYGADAIAASLAARDWPVAVETVMSADYRKPNGVSVLAAEAATQGGEALLAMCDHLVDPSLYRRLATVGAQGGLTLGIDRLLEQEAVDMEDVTRVETSGDSIVAIGKGIDIFDCFDTGVFAIGPALFEALKRFDAPSLSAGVGYLAGQGLAHVADCTGITWIDVDDPKAHVLAERWAGAPAA</sequence>
<keyword evidence="1 4" id="KW-0808">Transferase</keyword>
<dbReference type="GO" id="GO:0016779">
    <property type="term" value="F:nucleotidyltransferase activity"/>
    <property type="evidence" value="ECO:0007669"/>
    <property type="project" value="UniProtKB-KW"/>
</dbReference>